<dbReference type="InterPro" id="IPR011006">
    <property type="entry name" value="CheY-like_superfamily"/>
</dbReference>
<feature type="modified residue" description="4-aspartylphosphate" evidence="2">
    <location>
        <position position="52"/>
    </location>
</feature>
<dbReference type="PROSITE" id="PS50110">
    <property type="entry name" value="RESPONSE_REGULATORY"/>
    <property type="match status" value="1"/>
</dbReference>
<dbReference type="EMBL" id="JAGINP010000003">
    <property type="protein sequence ID" value="MBP2291297.1"/>
    <property type="molecule type" value="Genomic_DNA"/>
</dbReference>
<proteinExistence type="predicted"/>
<protein>
    <submittedName>
        <fullName evidence="4">DNA-binding NarL/FixJ family response regulator</fullName>
    </submittedName>
</protein>
<keyword evidence="1 2" id="KW-0597">Phosphoprotein</keyword>
<dbReference type="Gene3D" id="3.40.50.2300">
    <property type="match status" value="1"/>
</dbReference>
<dbReference type="GO" id="GO:0003677">
    <property type="term" value="F:DNA binding"/>
    <property type="evidence" value="ECO:0007669"/>
    <property type="project" value="UniProtKB-KW"/>
</dbReference>
<accession>A0ABS4SFM1</accession>
<evidence type="ECO:0000313" key="4">
    <source>
        <dbReference type="EMBL" id="MBP2291297.1"/>
    </source>
</evidence>
<dbReference type="PANTHER" id="PTHR44591">
    <property type="entry name" value="STRESS RESPONSE REGULATOR PROTEIN 1"/>
    <property type="match status" value="1"/>
</dbReference>
<dbReference type="InterPro" id="IPR050595">
    <property type="entry name" value="Bact_response_regulator"/>
</dbReference>
<keyword evidence="4" id="KW-0238">DNA-binding</keyword>
<keyword evidence="5" id="KW-1185">Reference proteome</keyword>
<evidence type="ECO:0000259" key="3">
    <source>
        <dbReference type="PROSITE" id="PS50110"/>
    </source>
</evidence>
<dbReference type="SUPFAM" id="SSF52172">
    <property type="entry name" value="CheY-like"/>
    <property type="match status" value="1"/>
</dbReference>
<evidence type="ECO:0000313" key="5">
    <source>
        <dbReference type="Proteomes" id="UP000781958"/>
    </source>
</evidence>
<name>A0ABS4SFM1_9PROT</name>
<organism evidence="4 5">
    <name type="scientific">Azospirillum rugosum</name>
    <dbReference type="NCBI Taxonomy" id="416170"/>
    <lineage>
        <taxon>Bacteria</taxon>
        <taxon>Pseudomonadati</taxon>
        <taxon>Pseudomonadota</taxon>
        <taxon>Alphaproteobacteria</taxon>
        <taxon>Rhodospirillales</taxon>
        <taxon>Azospirillaceae</taxon>
        <taxon>Azospirillum</taxon>
    </lineage>
</organism>
<evidence type="ECO:0000256" key="1">
    <source>
        <dbReference type="ARBA" id="ARBA00022553"/>
    </source>
</evidence>
<evidence type="ECO:0000256" key="2">
    <source>
        <dbReference type="PROSITE-ProRule" id="PRU00169"/>
    </source>
</evidence>
<dbReference type="CDD" id="cd17534">
    <property type="entry name" value="REC_DC-like"/>
    <property type="match status" value="1"/>
</dbReference>
<reference evidence="4 5" key="1">
    <citation type="submission" date="2021-03" db="EMBL/GenBank/DDBJ databases">
        <title>Genomic Encyclopedia of Type Strains, Phase III (KMG-III): the genomes of soil and plant-associated and newly described type strains.</title>
        <authorList>
            <person name="Whitman W."/>
        </authorList>
    </citation>
    <scope>NUCLEOTIDE SEQUENCE [LARGE SCALE GENOMIC DNA]</scope>
    <source>
        <strain evidence="4 5">IMMIB AFH-6</strain>
    </source>
</reference>
<sequence>MRVLVVEDESIVAMYLTDVLEDMEYEVCGVAASGAEALAIAERERPSLALVDIGLAGAQDGIETARALRDRFSVGSIFMSGASDPELLKRAGTVQPHGFLQKPYDADQLKNVLERVFAGS</sequence>
<feature type="domain" description="Response regulatory" evidence="3">
    <location>
        <begin position="2"/>
        <end position="117"/>
    </location>
</feature>
<dbReference type="SMART" id="SM00448">
    <property type="entry name" value="REC"/>
    <property type="match status" value="1"/>
</dbReference>
<dbReference type="PANTHER" id="PTHR44591:SF3">
    <property type="entry name" value="RESPONSE REGULATORY DOMAIN-CONTAINING PROTEIN"/>
    <property type="match status" value="1"/>
</dbReference>
<dbReference type="Pfam" id="PF00072">
    <property type="entry name" value="Response_reg"/>
    <property type="match status" value="1"/>
</dbReference>
<dbReference type="RefSeq" id="WP_209764713.1">
    <property type="nucleotide sequence ID" value="NZ_JAGINP010000003.1"/>
</dbReference>
<dbReference type="Proteomes" id="UP000781958">
    <property type="component" value="Unassembled WGS sequence"/>
</dbReference>
<gene>
    <name evidence="4" type="ORF">J2851_001046</name>
</gene>
<dbReference type="InterPro" id="IPR001789">
    <property type="entry name" value="Sig_transdc_resp-reg_receiver"/>
</dbReference>
<comment type="caution">
    <text evidence="4">The sequence shown here is derived from an EMBL/GenBank/DDBJ whole genome shotgun (WGS) entry which is preliminary data.</text>
</comment>